<organism evidence="12 14">
    <name type="scientific">Hydra vulgaris</name>
    <name type="common">Hydra</name>
    <name type="synonym">Hydra attenuata</name>
    <dbReference type="NCBI Taxonomy" id="6087"/>
    <lineage>
        <taxon>Eukaryota</taxon>
        <taxon>Metazoa</taxon>
        <taxon>Cnidaria</taxon>
        <taxon>Hydrozoa</taxon>
        <taxon>Hydroidolina</taxon>
        <taxon>Anthoathecata</taxon>
        <taxon>Aplanulata</taxon>
        <taxon>Hydridae</taxon>
        <taxon>Hydra</taxon>
    </lineage>
</organism>
<keyword evidence="3 9" id="KW-0812">Transmembrane</keyword>
<reference evidence="13 14" key="1">
    <citation type="submission" date="2025-05" db="UniProtKB">
        <authorList>
            <consortium name="RefSeq"/>
        </authorList>
    </citation>
    <scope>IDENTIFICATION</scope>
</reference>
<dbReference type="RefSeq" id="XP_065673347.1">
    <property type="nucleotide sequence ID" value="XM_065817275.1"/>
</dbReference>
<keyword evidence="5 9" id="KW-0297">G-protein coupled receptor</keyword>
<dbReference type="RefSeq" id="XP_065673348.1">
    <property type="nucleotide sequence ID" value="XM_065817276.1"/>
</dbReference>
<evidence type="ECO:0000256" key="7">
    <source>
        <dbReference type="ARBA" id="ARBA00023170"/>
    </source>
</evidence>
<name>A0ABM4DFZ3_HYDVU</name>
<feature type="transmembrane region" description="Helical" evidence="10">
    <location>
        <begin position="213"/>
        <end position="235"/>
    </location>
</feature>
<evidence type="ECO:0000313" key="14">
    <source>
        <dbReference type="RefSeq" id="XP_065673347.1"/>
    </source>
</evidence>
<evidence type="ECO:0000256" key="3">
    <source>
        <dbReference type="ARBA" id="ARBA00022692"/>
    </source>
</evidence>
<dbReference type="PANTHER" id="PTHR24249">
    <property type="entry name" value="HISTAMINE RECEPTOR-RELATED G-PROTEIN COUPLED RECEPTOR"/>
    <property type="match status" value="1"/>
</dbReference>
<sequence>MTEFKNETLTYDHSNTSKVLFWFFLSLETLLICVGNTVICWLLCFRKKLRTKQNMFVLSLSVSDLFVGISVPPCEYCAFKVAYPNNCAYICGSVISFNILASAVNLTLIATDRYFSIVMPFAYEKRVTWKRAIMIIILAWLLALLLTLIPFIWMFDGKMLSAQKIRTNIIFSITVFSCIILNGWLIGSMYYRIVKIVQWQLQKRINNKRRNTAGIKVCIMVAISYFICWIPTAVIEVLYQYIVYIPLEVSSIAYFLLLLNPCLDPLMYGYYRKDFRKEICRLFGCKKSNNHSKSLTSQSYFHLTMQKSLPAPSFKKCFREEYKEIIR</sequence>
<dbReference type="Pfam" id="PF00001">
    <property type="entry name" value="7tm_1"/>
    <property type="match status" value="1"/>
</dbReference>
<dbReference type="PANTHER" id="PTHR24249:SF372">
    <property type="entry name" value="G-PROTEIN COUPLED RECEPTORS FAMILY 1 PROFILE DOMAIN-CONTAINING PROTEIN"/>
    <property type="match status" value="1"/>
</dbReference>
<keyword evidence="7 9" id="KW-0675">Receptor</keyword>
<feature type="domain" description="G-protein coupled receptors family 1 profile" evidence="11">
    <location>
        <begin position="35"/>
        <end position="268"/>
    </location>
</feature>
<evidence type="ECO:0000256" key="8">
    <source>
        <dbReference type="ARBA" id="ARBA00023224"/>
    </source>
</evidence>
<evidence type="ECO:0000256" key="10">
    <source>
        <dbReference type="SAM" id="Phobius"/>
    </source>
</evidence>
<dbReference type="PROSITE" id="PS00237">
    <property type="entry name" value="G_PROTEIN_RECEP_F1_1"/>
    <property type="match status" value="1"/>
</dbReference>
<feature type="transmembrane region" description="Helical" evidence="10">
    <location>
        <begin position="241"/>
        <end position="263"/>
    </location>
</feature>
<evidence type="ECO:0000256" key="9">
    <source>
        <dbReference type="RuleBase" id="RU000688"/>
    </source>
</evidence>
<comment type="similarity">
    <text evidence="9">Belongs to the G-protein coupled receptor 1 family.</text>
</comment>
<dbReference type="PRINTS" id="PR00237">
    <property type="entry name" value="GPCRRHODOPSN"/>
</dbReference>
<dbReference type="CDD" id="cd00637">
    <property type="entry name" value="7tm_classA_rhodopsin-like"/>
    <property type="match status" value="1"/>
</dbReference>
<protein>
    <submittedName>
        <fullName evidence="13 14">D(1C) dopamine receptor-like</fullName>
    </submittedName>
</protein>
<evidence type="ECO:0000259" key="11">
    <source>
        <dbReference type="PROSITE" id="PS50262"/>
    </source>
</evidence>
<feature type="transmembrane region" description="Helical" evidence="10">
    <location>
        <begin position="20"/>
        <end position="43"/>
    </location>
</feature>
<accession>A0ABM4DFZ3</accession>
<keyword evidence="4 10" id="KW-1133">Transmembrane helix</keyword>
<comment type="subcellular location">
    <subcellularLocation>
        <location evidence="1">Cell membrane</location>
        <topology evidence="1">Multi-pass membrane protein</topology>
    </subcellularLocation>
</comment>
<gene>
    <name evidence="13 14 15" type="primary">LOC136090525</name>
</gene>
<dbReference type="InterPro" id="IPR000276">
    <property type="entry name" value="GPCR_Rhodpsn"/>
</dbReference>
<dbReference type="Proteomes" id="UP001652625">
    <property type="component" value="Chromosome 14"/>
</dbReference>
<feature type="transmembrane region" description="Helical" evidence="10">
    <location>
        <begin position="87"/>
        <end position="111"/>
    </location>
</feature>
<feature type="transmembrane region" description="Helical" evidence="10">
    <location>
        <begin position="132"/>
        <end position="155"/>
    </location>
</feature>
<dbReference type="SUPFAM" id="SSF81321">
    <property type="entry name" value="Family A G protein-coupled receptor-like"/>
    <property type="match status" value="1"/>
</dbReference>
<evidence type="ECO:0000256" key="6">
    <source>
        <dbReference type="ARBA" id="ARBA00023136"/>
    </source>
</evidence>
<dbReference type="PROSITE" id="PS50262">
    <property type="entry name" value="G_PROTEIN_RECEP_F1_2"/>
    <property type="match status" value="1"/>
</dbReference>
<dbReference type="InterPro" id="IPR017452">
    <property type="entry name" value="GPCR_Rhodpsn_7TM"/>
</dbReference>
<dbReference type="RefSeq" id="XP_065673346.1">
    <property type="nucleotide sequence ID" value="XM_065817274.1"/>
</dbReference>
<evidence type="ECO:0000256" key="1">
    <source>
        <dbReference type="ARBA" id="ARBA00004651"/>
    </source>
</evidence>
<evidence type="ECO:0000313" key="15">
    <source>
        <dbReference type="RefSeq" id="XP_065673348.1"/>
    </source>
</evidence>
<evidence type="ECO:0000313" key="12">
    <source>
        <dbReference type="Proteomes" id="UP001652625"/>
    </source>
</evidence>
<proteinExistence type="inferred from homology"/>
<keyword evidence="6 10" id="KW-0472">Membrane</keyword>
<evidence type="ECO:0000313" key="13">
    <source>
        <dbReference type="RefSeq" id="XP_065673346.1"/>
    </source>
</evidence>
<keyword evidence="2" id="KW-1003">Cell membrane</keyword>
<dbReference type="Gene3D" id="1.20.1070.10">
    <property type="entry name" value="Rhodopsin 7-helix transmembrane proteins"/>
    <property type="match status" value="1"/>
</dbReference>
<dbReference type="GeneID" id="136090525"/>
<evidence type="ECO:0000256" key="4">
    <source>
        <dbReference type="ARBA" id="ARBA00022989"/>
    </source>
</evidence>
<feature type="transmembrane region" description="Helical" evidence="10">
    <location>
        <begin position="55"/>
        <end position="72"/>
    </location>
</feature>
<keyword evidence="8 9" id="KW-0807">Transducer</keyword>
<feature type="transmembrane region" description="Helical" evidence="10">
    <location>
        <begin position="167"/>
        <end position="193"/>
    </location>
</feature>
<evidence type="ECO:0000256" key="5">
    <source>
        <dbReference type="ARBA" id="ARBA00023040"/>
    </source>
</evidence>
<keyword evidence="12" id="KW-1185">Reference proteome</keyword>
<evidence type="ECO:0000256" key="2">
    <source>
        <dbReference type="ARBA" id="ARBA00022475"/>
    </source>
</evidence>
<dbReference type="InterPro" id="IPR050569">
    <property type="entry name" value="TAAR"/>
</dbReference>